<dbReference type="AlphaFoldDB" id="A0A0K1W1V7"/>
<dbReference type="Gene3D" id="3.90.190.10">
    <property type="entry name" value="Protein tyrosine phosphatase superfamily"/>
    <property type="match status" value="1"/>
</dbReference>
<dbReference type="OrthoDB" id="397722at2"/>
<dbReference type="SUPFAM" id="SSF52799">
    <property type="entry name" value="(Phosphotyrosine protein) phosphatases II"/>
    <property type="match status" value="1"/>
</dbReference>
<evidence type="ECO:0000313" key="2">
    <source>
        <dbReference type="EMBL" id="AKX34171.1"/>
    </source>
</evidence>
<accession>A0A0K1W1V7</accession>
<dbReference type="EMBL" id="CP012357">
    <property type="protein sequence ID" value="AKX34171.1"/>
    <property type="molecule type" value="Genomic_DNA"/>
</dbReference>
<dbReference type="InterPro" id="IPR000387">
    <property type="entry name" value="Tyr_Pase_dom"/>
</dbReference>
<dbReference type="RefSeq" id="WP_075058264.1">
    <property type="nucleotide sequence ID" value="NZ_CP012357.1"/>
</dbReference>
<gene>
    <name evidence="2" type="ORF">SLITO_v1c05230</name>
</gene>
<dbReference type="InterPro" id="IPR016130">
    <property type="entry name" value="Tyr_Pase_AS"/>
</dbReference>
<dbReference type="Pfam" id="PF00782">
    <property type="entry name" value="DSPc"/>
    <property type="match status" value="1"/>
</dbReference>
<dbReference type="InterPro" id="IPR029021">
    <property type="entry name" value="Prot-tyrosine_phosphatase-like"/>
</dbReference>
<dbReference type="InterPro" id="IPR000340">
    <property type="entry name" value="Dual-sp_phosphatase_cat-dom"/>
</dbReference>
<sequence>MSKQIINNLILGDMHSIDKKSEIIISCAQEIYDDMINSSNVIEISENKLKSKIDERFYYNFEDFPNSGSLDKKLIKDVLLEIDKNIGSKKIYIHCLWGVNRSASLVFIYLVWKKYLSNKSFEDAINNFKKIYPKHSPNLGWKDFLIKNFPYDNL</sequence>
<dbReference type="KEGG" id="sll:SLITO_v1c05230"/>
<dbReference type="PROSITE" id="PS50056">
    <property type="entry name" value="TYR_PHOSPHATASE_2"/>
    <property type="match status" value="1"/>
</dbReference>
<feature type="domain" description="Tyrosine specific protein phosphatases" evidence="1">
    <location>
        <begin position="76"/>
        <end position="133"/>
    </location>
</feature>
<keyword evidence="3" id="KW-1185">Reference proteome</keyword>
<proteinExistence type="predicted"/>
<evidence type="ECO:0000313" key="3">
    <source>
        <dbReference type="Proteomes" id="UP000067476"/>
    </source>
</evidence>
<dbReference type="STRING" id="216942.SLITO_v1c05230"/>
<dbReference type="PATRIC" id="fig|216942.3.peg.526"/>
<dbReference type="Proteomes" id="UP000067476">
    <property type="component" value="Chromosome"/>
</dbReference>
<name>A0A0K1W1V7_9MOLU</name>
<organism evidence="2 3">
    <name type="scientific">Spiroplasma litorale</name>
    <dbReference type="NCBI Taxonomy" id="216942"/>
    <lineage>
        <taxon>Bacteria</taxon>
        <taxon>Bacillati</taxon>
        <taxon>Mycoplasmatota</taxon>
        <taxon>Mollicutes</taxon>
        <taxon>Entomoplasmatales</taxon>
        <taxon>Spiroplasmataceae</taxon>
        <taxon>Spiroplasma</taxon>
    </lineage>
</organism>
<dbReference type="PROSITE" id="PS00383">
    <property type="entry name" value="TYR_PHOSPHATASE_1"/>
    <property type="match status" value="1"/>
</dbReference>
<reference evidence="2 3" key="1">
    <citation type="journal article" date="2015" name="Genome Announc.">
        <title>Complete Genome Sequence of Spiroplasma litorale TN-1T (DSM 21781), a Bacterium Isolated from a Green-Eyed Horsefly (Tabanus nigrovittatus).</title>
        <authorList>
            <person name="Lo W.S."/>
            <person name="Lai Y.C."/>
            <person name="Lien Y.W."/>
            <person name="Wang T.H."/>
            <person name="Kuo C.H."/>
        </authorList>
    </citation>
    <scope>NUCLEOTIDE SEQUENCE [LARGE SCALE GENOMIC DNA]</scope>
    <source>
        <strain evidence="2 3">TN-1</strain>
    </source>
</reference>
<protein>
    <recommendedName>
        <fullName evidence="1">Tyrosine specific protein phosphatases domain-containing protein</fullName>
    </recommendedName>
</protein>
<evidence type="ECO:0000259" key="1">
    <source>
        <dbReference type="PROSITE" id="PS50056"/>
    </source>
</evidence>